<dbReference type="EMBL" id="UGSO01000001">
    <property type="protein sequence ID" value="SUB17353.1"/>
    <property type="molecule type" value="Genomic_DNA"/>
</dbReference>
<accession>A0A379AHE6</accession>
<name>A0A379AHE6_ENTAG</name>
<reference evidence="1 2" key="1">
    <citation type="submission" date="2018-06" db="EMBL/GenBank/DDBJ databases">
        <authorList>
            <consortium name="Pathogen Informatics"/>
            <person name="Doyle S."/>
        </authorList>
    </citation>
    <scope>NUCLEOTIDE SEQUENCE [LARGE SCALE GENOMIC DNA]</scope>
    <source>
        <strain evidence="1 2">NCTC9381</strain>
    </source>
</reference>
<protein>
    <submittedName>
        <fullName evidence="1">Uncharacterized protein</fullName>
    </submittedName>
</protein>
<evidence type="ECO:0000313" key="2">
    <source>
        <dbReference type="Proteomes" id="UP000254640"/>
    </source>
</evidence>
<organism evidence="1 2">
    <name type="scientific">Enterobacter agglomerans</name>
    <name type="common">Erwinia herbicola</name>
    <name type="synonym">Pantoea agglomerans</name>
    <dbReference type="NCBI Taxonomy" id="549"/>
    <lineage>
        <taxon>Bacteria</taxon>
        <taxon>Pseudomonadati</taxon>
        <taxon>Pseudomonadota</taxon>
        <taxon>Gammaproteobacteria</taxon>
        <taxon>Enterobacterales</taxon>
        <taxon>Erwiniaceae</taxon>
        <taxon>Pantoea</taxon>
        <taxon>Pantoea agglomerans group</taxon>
    </lineage>
</organism>
<sequence length="40" mass="4346">MLLDVYGGLSLVTPVISPGLVSKVELTGRLKPSQFGKCWR</sequence>
<dbReference type="Proteomes" id="UP000254640">
    <property type="component" value="Unassembled WGS sequence"/>
</dbReference>
<gene>
    <name evidence="1" type="ORF">NCTC9381_03275</name>
</gene>
<dbReference type="AlphaFoldDB" id="A0A379AHE6"/>
<evidence type="ECO:0000313" key="1">
    <source>
        <dbReference type="EMBL" id="SUB17353.1"/>
    </source>
</evidence>
<keyword evidence="2" id="KW-1185">Reference proteome</keyword>
<proteinExistence type="predicted"/>